<evidence type="ECO:0000256" key="3">
    <source>
        <dbReference type="ARBA" id="ARBA00022452"/>
    </source>
</evidence>
<evidence type="ECO:0000259" key="12">
    <source>
        <dbReference type="Pfam" id="PF00593"/>
    </source>
</evidence>
<evidence type="ECO:0000256" key="9">
    <source>
        <dbReference type="RuleBase" id="RU003357"/>
    </source>
</evidence>
<gene>
    <name evidence="14" type="ORF">ACFOMG_02055</name>
</gene>
<dbReference type="Pfam" id="PF00593">
    <property type="entry name" value="TonB_dep_Rec_b-barrel"/>
    <property type="match status" value="1"/>
</dbReference>
<evidence type="ECO:0000256" key="10">
    <source>
        <dbReference type="SAM" id="MobiDB-lite"/>
    </source>
</evidence>
<dbReference type="InterPro" id="IPR000531">
    <property type="entry name" value="Beta-barrel_TonB"/>
</dbReference>
<dbReference type="Gene3D" id="2.170.130.10">
    <property type="entry name" value="TonB-dependent receptor, plug domain"/>
    <property type="match status" value="1"/>
</dbReference>
<feature type="region of interest" description="Disordered" evidence="10">
    <location>
        <begin position="218"/>
        <end position="240"/>
    </location>
</feature>
<feature type="compositionally biased region" description="Acidic residues" evidence="10">
    <location>
        <begin position="222"/>
        <end position="231"/>
    </location>
</feature>
<evidence type="ECO:0000256" key="6">
    <source>
        <dbReference type="ARBA" id="ARBA00023136"/>
    </source>
</evidence>
<evidence type="ECO:0000256" key="5">
    <source>
        <dbReference type="ARBA" id="ARBA00023077"/>
    </source>
</evidence>
<dbReference type="InterPro" id="IPR036942">
    <property type="entry name" value="Beta-barrel_TonB_sf"/>
</dbReference>
<feature type="signal peptide" evidence="11">
    <location>
        <begin position="1"/>
        <end position="30"/>
    </location>
</feature>
<organism evidence="14 15">
    <name type="scientific">Bacterioplanoides pacificum</name>
    <dbReference type="NCBI Taxonomy" id="1171596"/>
    <lineage>
        <taxon>Bacteria</taxon>
        <taxon>Pseudomonadati</taxon>
        <taxon>Pseudomonadota</taxon>
        <taxon>Gammaproteobacteria</taxon>
        <taxon>Oceanospirillales</taxon>
        <taxon>Oceanospirillaceae</taxon>
        <taxon>Bacterioplanoides</taxon>
    </lineage>
</organism>
<dbReference type="InterPro" id="IPR012910">
    <property type="entry name" value="Plug_dom"/>
</dbReference>
<keyword evidence="7 8" id="KW-0998">Cell outer membrane</keyword>
<protein>
    <submittedName>
        <fullName evidence="14">TonB-dependent receptor plug domain-containing protein</fullName>
    </submittedName>
</protein>
<sequence length="718" mass="81728">MTINTTVRKYFRLSLPALVLSGLAASGVVADELDELALDAPFMLQEELPVVLTAARLKQPRAEVPASVTVISAAEIQAWGVRTIPELMRFVPGMFIGHGDDENNPSVVYHASNPSIMRRLQVLIDGRSVFKASIASVVWDDVPLALEDIARIEVTRGPNAASYGANSYLGIINIVSKHPADTLGTRVRYRSGNQGYDDSFVSYSAAEEQRSYRITAQLNADDGYDGDEAQDKDERRDSRRHGFVTAYVSNQLDDGSHLDLQFSYKQGHTDIRREEAYDTSYPDQETRQGYAWSRWQQEFSRTHSAHLQAYWQIDSRRQDASACVPAVALDPDLFRLYQLNPELALGLFYSGFNAALLSSASSSEQALVNAVLQRAQDASPYDITCGETERGLQEQRFDIEWQDTVQWSDRFRTVSGISMRRDQVDSRTLFDGVAHNDTYRLFANAEWRVSDWLIMNAGGMYEIEDQNDDAFSPRLSANFLLAPQHSIRAVYSSAVRSPDLLEQSPRYSVQIDGLSDNYLNLSSGRIFVNQFEDNRNLDHEKIISYELGYYGKVESLEWDLKMYRDDLTQLISDSIALITTEVNSNNRMRVDGAELQMKWQASERNWLRLVGAYINADVKEQRVELKATPRDSVVASWHHSGDQWSLTGSHFWYDSYGDAASKRYRRYEINARKRWQLKGFSPWAGVFWHHVVDDNSLVYNGQYYATTDLYFFQLGMNF</sequence>
<dbReference type="InterPro" id="IPR037066">
    <property type="entry name" value="Plug_dom_sf"/>
</dbReference>
<comment type="caution">
    <text evidence="14">The sequence shown here is derived from an EMBL/GenBank/DDBJ whole genome shotgun (WGS) entry which is preliminary data.</text>
</comment>
<dbReference type="Pfam" id="PF07715">
    <property type="entry name" value="Plug"/>
    <property type="match status" value="1"/>
</dbReference>
<accession>A0ABV7VNP5</accession>
<feature type="chain" id="PRO_5047027940" evidence="11">
    <location>
        <begin position="31"/>
        <end position="718"/>
    </location>
</feature>
<proteinExistence type="inferred from homology"/>
<evidence type="ECO:0000256" key="1">
    <source>
        <dbReference type="ARBA" id="ARBA00004571"/>
    </source>
</evidence>
<evidence type="ECO:0000256" key="2">
    <source>
        <dbReference type="ARBA" id="ARBA00022448"/>
    </source>
</evidence>
<keyword evidence="14" id="KW-0675">Receptor</keyword>
<dbReference type="RefSeq" id="WP_376864440.1">
    <property type="nucleotide sequence ID" value="NZ_JBHRYB010000001.1"/>
</dbReference>
<feature type="domain" description="TonB-dependent receptor-like beta-barrel" evidence="12">
    <location>
        <begin position="235"/>
        <end position="677"/>
    </location>
</feature>
<keyword evidence="5 9" id="KW-0798">TonB box</keyword>
<dbReference type="InterPro" id="IPR039426">
    <property type="entry name" value="TonB-dep_rcpt-like"/>
</dbReference>
<evidence type="ECO:0000256" key="7">
    <source>
        <dbReference type="ARBA" id="ARBA00023237"/>
    </source>
</evidence>
<name>A0ABV7VNP5_9GAMM</name>
<keyword evidence="3 8" id="KW-1134">Transmembrane beta strand</keyword>
<feature type="domain" description="TonB-dependent receptor plug" evidence="13">
    <location>
        <begin position="62"/>
        <end position="170"/>
    </location>
</feature>
<evidence type="ECO:0000313" key="14">
    <source>
        <dbReference type="EMBL" id="MFC3678895.1"/>
    </source>
</evidence>
<comment type="similarity">
    <text evidence="8 9">Belongs to the TonB-dependent receptor family.</text>
</comment>
<dbReference type="SUPFAM" id="SSF56935">
    <property type="entry name" value="Porins"/>
    <property type="match status" value="1"/>
</dbReference>
<evidence type="ECO:0000256" key="11">
    <source>
        <dbReference type="SAM" id="SignalP"/>
    </source>
</evidence>
<keyword evidence="15" id="KW-1185">Reference proteome</keyword>
<evidence type="ECO:0000259" key="13">
    <source>
        <dbReference type="Pfam" id="PF07715"/>
    </source>
</evidence>
<dbReference type="EMBL" id="JBHRYB010000001">
    <property type="protein sequence ID" value="MFC3678895.1"/>
    <property type="molecule type" value="Genomic_DNA"/>
</dbReference>
<keyword evidence="6 8" id="KW-0472">Membrane</keyword>
<dbReference type="Gene3D" id="2.40.170.20">
    <property type="entry name" value="TonB-dependent receptor, beta-barrel domain"/>
    <property type="match status" value="1"/>
</dbReference>
<dbReference type="PANTHER" id="PTHR30069:SF27">
    <property type="entry name" value="BLL4766 PROTEIN"/>
    <property type="match status" value="1"/>
</dbReference>
<evidence type="ECO:0000256" key="4">
    <source>
        <dbReference type="ARBA" id="ARBA00022692"/>
    </source>
</evidence>
<dbReference type="Proteomes" id="UP001595722">
    <property type="component" value="Unassembled WGS sequence"/>
</dbReference>
<evidence type="ECO:0000256" key="8">
    <source>
        <dbReference type="PROSITE-ProRule" id="PRU01360"/>
    </source>
</evidence>
<keyword evidence="2 8" id="KW-0813">Transport</keyword>
<dbReference type="PANTHER" id="PTHR30069">
    <property type="entry name" value="TONB-DEPENDENT OUTER MEMBRANE RECEPTOR"/>
    <property type="match status" value="1"/>
</dbReference>
<dbReference type="PROSITE" id="PS52016">
    <property type="entry name" value="TONB_DEPENDENT_REC_3"/>
    <property type="match status" value="1"/>
</dbReference>
<keyword evidence="4 8" id="KW-0812">Transmembrane</keyword>
<reference evidence="15" key="1">
    <citation type="journal article" date="2019" name="Int. J. Syst. Evol. Microbiol.">
        <title>The Global Catalogue of Microorganisms (GCM) 10K type strain sequencing project: providing services to taxonomists for standard genome sequencing and annotation.</title>
        <authorList>
            <consortium name="The Broad Institute Genomics Platform"/>
            <consortium name="The Broad Institute Genome Sequencing Center for Infectious Disease"/>
            <person name="Wu L."/>
            <person name="Ma J."/>
        </authorList>
    </citation>
    <scope>NUCLEOTIDE SEQUENCE [LARGE SCALE GENOMIC DNA]</scope>
    <source>
        <strain evidence="15">KCTC 42424</strain>
    </source>
</reference>
<comment type="subcellular location">
    <subcellularLocation>
        <location evidence="1 8">Cell outer membrane</location>
        <topology evidence="1 8">Multi-pass membrane protein</topology>
    </subcellularLocation>
</comment>
<evidence type="ECO:0000313" key="15">
    <source>
        <dbReference type="Proteomes" id="UP001595722"/>
    </source>
</evidence>
<keyword evidence="11" id="KW-0732">Signal</keyword>